<keyword evidence="1" id="KW-0812">Transmembrane</keyword>
<reference evidence="2" key="2">
    <citation type="journal article" date="2015" name="Fish Shellfish Immunol.">
        <title>Early steps in the European eel (Anguilla anguilla)-Vibrio vulnificus interaction in the gills: Role of the RtxA13 toxin.</title>
        <authorList>
            <person name="Callol A."/>
            <person name="Pajuelo D."/>
            <person name="Ebbesson L."/>
            <person name="Teles M."/>
            <person name="MacKenzie S."/>
            <person name="Amaro C."/>
        </authorList>
    </citation>
    <scope>NUCLEOTIDE SEQUENCE</scope>
</reference>
<protein>
    <submittedName>
        <fullName evidence="2">Uncharacterized protein</fullName>
    </submittedName>
</protein>
<organism evidence="2">
    <name type="scientific">Anguilla anguilla</name>
    <name type="common">European freshwater eel</name>
    <name type="synonym">Muraena anguilla</name>
    <dbReference type="NCBI Taxonomy" id="7936"/>
    <lineage>
        <taxon>Eukaryota</taxon>
        <taxon>Metazoa</taxon>
        <taxon>Chordata</taxon>
        <taxon>Craniata</taxon>
        <taxon>Vertebrata</taxon>
        <taxon>Euteleostomi</taxon>
        <taxon>Actinopterygii</taxon>
        <taxon>Neopterygii</taxon>
        <taxon>Teleostei</taxon>
        <taxon>Anguilliformes</taxon>
        <taxon>Anguillidae</taxon>
        <taxon>Anguilla</taxon>
    </lineage>
</organism>
<name>A0A0E9X7Y6_ANGAN</name>
<sequence>MYSTALLFLFKMFFFVVVFFLWHSQRRCPCSAVTDLLRTGVRLQFWRAAAFAGLLV</sequence>
<reference evidence="2" key="1">
    <citation type="submission" date="2014-11" db="EMBL/GenBank/DDBJ databases">
        <authorList>
            <person name="Amaro Gonzalez C."/>
        </authorList>
    </citation>
    <scope>NUCLEOTIDE SEQUENCE</scope>
</reference>
<proteinExistence type="predicted"/>
<keyword evidence="1" id="KW-0472">Membrane</keyword>
<evidence type="ECO:0000256" key="1">
    <source>
        <dbReference type="SAM" id="Phobius"/>
    </source>
</evidence>
<dbReference type="EMBL" id="GBXM01010607">
    <property type="protein sequence ID" value="JAH97970.1"/>
    <property type="molecule type" value="Transcribed_RNA"/>
</dbReference>
<accession>A0A0E9X7Y6</accession>
<keyword evidence="1" id="KW-1133">Transmembrane helix</keyword>
<evidence type="ECO:0000313" key="2">
    <source>
        <dbReference type="EMBL" id="JAH97970.1"/>
    </source>
</evidence>
<dbReference type="AlphaFoldDB" id="A0A0E9X7Y6"/>
<feature type="transmembrane region" description="Helical" evidence="1">
    <location>
        <begin position="6"/>
        <end position="22"/>
    </location>
</feature>